<dbReference type="PANTHER" id="PTHR21254:SF1">
    <property type="entry name" value="C2 DOMAIN-CONTAINING PROTEIN 3"/>
    <property type="match status" value="1"/>
</dbReference>
<feature type="compositionally biased region" description="Polar residues" evidence="1">
    <location>
        <begin position="168"/>
        <end position="226"/>
    </location>
</feature>
<feature type="compositionally biased region" description="Polar residues" evidence="1">
    <location>
        <begin position="1833"/>
        <end position="1852"/>
    </location>
</feature>
<feature type="compositionally biased region" description="Basic and acidic residues" evidence="1">
    <location>
        <begin position="505"/>
        <end position="515"/>
    </location>
</feature>
<dbReference type="EMBL" id="CAIIXF020000002">
    <property type="protein sequence ID" value="CAH1777586.1"/>
    <property type="molecule type" value="Genomic_DNA"/>
</dbReference>
<evidence type="ECO:0000256" key="1">
    <source>
        <dbReference type="SAM" id="MobiDB-lite"/>
    </source>
</evidence>
<feature type="region of interest" description="Disordered" evidence="1">
    <location>
        <begin position="335"/>
        <end position="361"/>
    </location>
</feature>
<protein>
    <recommendedName>
        <fullName evidence="2">C2 domain-containing protein</fullName>
    </recommendedName>
</protein>
<comment type="caution">
    <text evidence="3">The sequence shown here is derived from an EMBL/GenBank/DDBJ whole genome shotgun (WGS) entry which is preliminary data.</text>
</comment>
<dbReference type="GO" id="GO:0060271">
    <property type="term" value="P:cilium assembly"/>
    <property type="evidence" value="ECO:0007669"/>
    <property type="project" value="TreeGrafter"/>
</dbReference>
<dbReference type="PROSITE" id="PS50004">
    <property type="entry name" value="C2"/>
    <property type="match status" value="1"/>
</dbReference>
<dbReference type="SMART" id="SM00239">
    <property type="entry name" value="C2"/>
    <property type="match status" value="3"/>
</dbReference>
<dbReference type="Proteomes" id="UP000749559">
    <property type="component" value="Unassembled WGS sequence"/>
</dbReference>
<dbReference type="Gene3D" id="2.60.40.150">
    <property type="entry name" value="C2 domain"/>
    <property type="match status" value="2"/>
</dbReference>
<dbReference type="OrthoDB" id="79771at2759"/>
<proteinExistence type="predicted"/>
<feature type="compositionally biased region" description="Polar residues" evidence="1">
    <location>
        <begin position="551"/>
        <end position="560"/>
    </location>
</feature>
<feature type="region of interest" description="Disordered" evidence="1">
    <location>
        <begin position="677"/>
        <end position="697"/>
    </location>
</feature>
<feature type="compositionally biased region" description="Polar residues" evidence="1">
    <location>
        <begin position="242"/>
        <end position="264"/>
    </location>
</feature>
<dbReference type="InterPro" id="IPR035892">
    <property type="entry name" value="C2_domain_sf"/>
</dbReference>
<evidence type="ECO:0000313" key="4">
    <source>
        <dbReference type="Proteomes" id="UP000749559"/>
    </source>
</evidence>
<dbReference type="Pfam" id="PF25339">
    <property type="entry name" value="C2_C2CD3_N"/>
    <property type="match status" value="1"/>
</dbReference>
<keyword evidence="4" id="KW-1185">Reference proteome</keyword>
<feature type="region of interest" description="Disordered" evidence="1">
    <location>
        <begin position="504"/>
        <end position="617"/>
    </location>
</feature>
<reference evidence="3" key="1">
    <citation type="submission" date="2022-03" db="EMBL/GenBank/DDBJ databases">
        <authorList>
            <person name="Martin C."/>
        </authorList>
    </citation>
    <scope>NUCLEOTIDE SEQUENCE</scope>
</reference>
<evidence type="ECO:0000313" key="3">
    <source>
        <dbReference type="EMBL" id="CAH1777586.1"/>
    </source>
</evidence>
<dbReference type="PANTHER" id="PTHR21254">
    <property type="entry name" value="C2 DOMAIN-CONTAINING PROTEIN 3"/>
    <property type="match status" value="1"/>
</dbReference>
<dbReference type="GO" id="GO:0061511">
    <property type="term" value="P:centriole elongation"/>
    <property type="evidence" value="ECO:0007669"/>
    <property type="project" value="TreeGrafter"/>
</dbReference>
<dbReference type="GO" id="GO:0034451">
    <property type="term" value="C:centriolar satellite"/>
    <property type="evidence" value="ECO:0007669"/>
    <property type="project" value="TreeGrafter"/>
</dbReference>
<gene>
    <name evidence="3" type="ORF">OFUS_LOCUS4608</name>
</gene>
<accession>A0A8S4NA81</accession>
<feature type="compositionally biased region" description="Basic residues" evidence="1">
    <location>
        <begin position="587"/>
        <end position="599"/>
    </location>
</feature>
<dbReference type="GO" id="GO:0071539">
    <property type="term" value="P:protein localization to centrosome"/>
    <property type="evidence" value="ECO:0007669"/>
    <property type="project" value="TreeGrafter"/>
</dbReference>
<feature type="region of interest" description="Disordered" evidence="1">
    <location>
        <begin position="168"/>
        <end position="295"/>
    </location>
</feature>
<dbReference type="GO" id="GO:0005814">
    <property type="term" value="C:centriole"/>
    <property type="evidence" value="ECO:0007669"/>
    <property type="project" value="TreeGrafter"/>
</dbReference>
<dbReference type="InterPro" id="IPR000008">
    <property type="entry name" value="C2_dom"/>
</dbReference>
<feature type="domain" description="C2" evidence="2">
    <location>
        <begin position="1353"/>
        <end position="1521"/>
    </location>
</feature>
<feature type="region of interest" description="Disordered" evidence="1">
    <location>
        <begin position="1759"/>
        <end position="1803"/>
    </location>
</feature>
<sequence>MVKKKLKTSKKIKKRGLREDVRVHTGLPPQVEGQLRCYLKLSVKELTWNIQTAPEDTYVRVLWWGEDGDGSYFRPLCGKRVEKSQCVTTARYAVRSGPKQFATYLTDMGSLLLEVLDGAKSPVGRAHVDEISLLSPTRTISGAYPVFAPSGEKLAELQVSVGLESVMSSYDSSGSIPTTDMSIGLTQSDSDNPDSRSLQSLRSHQDLGSTSSRTWGPKSGPSSSTDAPMKTYRLSQERGTEGSITSRGLGSSRSTPTEDSSRSTPRGVDDQLFSRKLTNEPPVREQPSQDLDISRPMSMLLSDCLSTPEKTRHLVSHTNTQPGLDITTRTVTTNATDSMSDVDKSMQTKFRDDKKDTTTASNNQQDLIATLLNRGTELRSKMLKSAINSELEVGEPVSRQQTMTTEVCSTNAKTGQRGSAGNLFKEILGDKGHMPDVASADLDSRTIDLVIGDNIPAHDFTEFALHEDLDSLPESISGGDDVTSDLGDPIHDDSLLEDLFYAQSESDKNSGDETHRKKITPRTAEQDLPPIVRSASQVSLEDPGNMRPPSRKSSLGTITPPTHDYPPPSHDQPPSTNQQQSQSQQKKSGKSKRKKRSSNKSRQSTMSSDDDVMSQGSRVSFDMTSDIEESENKENDVHIDVVDGLSVERLTLLGRVHVGRVHIDFLHLLQVPNLTLPGGKPTKAKLKGKPPRPSPKLSTKTCTYFVEYQFPVVATSRDKYTPNTMATEVMRVVSKKVNENEIGFNHRSVFPVMFNAASIEKWWTSVLVFKIFARPRGQKTPSLIGSCFMSLKSVLKAETLHLEKDLEVKVRLQGSSSRSRNSSSSSNGASKDIIGCLKVNIELASDSKDFSTQLARTRVAEMRDPKLVPILPCRKELPEFQAGPQPFNLQSINTETQTSSLSSQTTQTDIRHVEISHASEGVTGLHKQTTHFSSEEDAMTLHTILIIPEGRGITLQGRPPVNTGHSLSTPPQPYNGMHGGRNTRNLYVVCRMFWCQDAISSNICWGTTEPTFNFMQVAPVQITRPLLDRMRNNFMVIEIWDKKTTGQNDELVGITKLSLHQFYMSFREEKIAKSLLRSQYPVVAADNYFPVMSPFNGAQYGQLRVLLAMGSEAQVGNLEQMKVPDGVLSLDKRPLQPQGYFERQDLRKESDTSPVVANPLAGQTEHVFEVDITGLRGLDLFDSMVWGEADVFVQYHFPTQCKDQGSLHSAGLSLKPYRTSTTLCMPDPTFHDVTRHKIVLADGTPVQREILTACSGAGGGSGGIVFEVWCRFYHPNIRDQLIARTTLPLAKLCAMVTMQKRGEATVQTYALPLQAAFDDDDAEKIAKSSGSGLLDISINYKTNTVIPASVGAQPSAPSIATMGNQQVCLTIGVLRASGLKTAGEKVARLDSGMQYASEVGLNPFVKINLSFLTKTDERTTRTVARTFTPEFLQEMDFPCPLIWTDTDSDALSLAEILETGEVTLDVWHQVPSLGPDYIMEEGGSSVTGRAVVTKTSDVHLGKCRVSLKQVLASKTGISGWFPIEATSSGWKNNQDADGILLTRGLHRIVGGLELSIKFPHMQDRDRVINAARHVGWSPEDVSLGEFEDDADSERSCKLTVSIDTLGFPVKNGLRLDQKQLDKDTKCYIRYKIYDRGAVCSRPCDVTIEGDFVTCTMGYHKTFHLNHTEPLSWYLREERLEVQIWLATNGKRDKKIIRPRNRDKLIGSAYMNMSSLSDKRWRKKHRISGVYPLFKSGCPSLGGAYVQAHVTLTPSIGEHDEADTLSSEASEEDPIYPLQRNTDPSYQPEHLPTSKPNPTKDCSEEGAGVDLEVLEKGFKAKVLVERAMHLPSAPSKQSDSLEQPSTYVTYDTL</sequence>
<dbReference type="Pfam" id="PF00168">
    <property type="entry name" value="C2"/>
    <property type="match status" value="2"/>
</dbReference>
<name>A0A8S4NA81_OWEFU</name>
<dbReference type="InterPro" id="IPR057537">
    <property type="entry name" value="C2_C2CD3_N"/>
</dbReference>
<feature type="compositionally biased region" description="Basic and acidic residues" evidence="1">
    <location>
        <begin position="341"/>
        <end position="357"/>
    </location>
</feature>
<evidence type="ECO:0000259" key="2">
    <source>
        <dbReference type="PROSITE" id="PS50004"/>
    </source>
</evidence>
<feature type="region of interest" description="Disordered" evidence="1">
    <location>
        <begin position="1830"/>
        <end position="1852"/>
    </location>
</feature>
<dbReference type="SUPFAM" id="SSF49562">
    <property type="entry name" value="C2 domain (Calcium/lipid-binding domain, CaLB)"/>
    <property type="match status" value="2"/>
</dbReference>
<organism evidence="3 4">
    <name type="scientific">Owenia fusiformis</name>
    <name type="common">Polychaete worm</name>
    <dbReference type="NCBI Taxonomy" id="6347"/>
    <lineage>
        <taxon>Eukaryota</taxon>
        <taxon>Metazoa</taxon>
        <taxon>Spiralia</taxon>
        <taxon>Lophotrochozoa</taxon>
        <taxon>Annelida</taxon>
        <taxon>Polychaeta</taxon>
        <taxon>Sedentaria</taxon>
        <taxon>Canalipalpata</taxon>
        <taxon>Sabellida</taxon>
        <taxon>Oweniida</taxon>
        <taxon>Oweniidae</taxon>
        <taxon>Owenia</taxon>
    </lineage>
</organism>